<gene>
    <name evidence="2" type="ORF">EYS42_04560</name>
</gene>
<dbReference type="EMBL" id="SIXI01000002">
    <property type="protein sequence ID" value="TBO32472.1"/>
    <property type="molecule type" value="Genomic_DNA"/>
</dbReference>
<dbReference type="InterPro" id="IPR050400">
    <property type="entry name" value="Bact_Cytoskel_RodZ"/>
</dbReference>
<dbReference type="RefSeq" id="WP_130966686.1">
    <property type="nucleotide sequence ID" value="NZ_SIXI01000002.1"/>
</dbReference>
<organism evidence="2 3">
    <name type="scientific">Aquabacterium lacunae</name>
    <dbReference type="NCBI Taxonomy" id="2528630"/>
    <lineage>
        <taxon>Bacteria</taxon>
        <taxon>Pseudomonadati</taxon>
        <taxon>Pseudomonadota</taxon>
        <taxon>Betaproteobacteria</taxon>
        <taxon>Burkholderiales</taxon>
        <taxon>Aquabacterium</taxon>
    </lineage>
</organism>
<dbReference type="AlphaFoldDB" id="A0A4Q9H033"/>
<dbReference type="PANTHER" id="PTHR34475">
    <property type="match status" value="1"/>
</dbReference>
<dbReference type="OrthoDB" id="5293433at2"/>
<dbReference type="PANTHER" id="PTHR34475:SF1">
    <property type="entry name" value="CYTOSKELETON PROTEIN RODZ"/>
    <property type="match status" value="1"/>
</dbReference>
<keyword evidence="3" id="KW-1185">Reference proteome</keyword>
<dbReference type="InterPro" id="IPR025194">
    <property type="entry name" value="RodZ-like_C"/>
</dbReference>
<name>A0A4Q9H033_9BURK</name>
<dbReference type="InterPro" id="IPR010982">
    <property type="entry name" value="Lambda_DNA-bd_dom_sf"/>
</dbReference>
<dbReference type="Pfam" id="PF13413">
    <property type="entry name" value="HTH_25"/>
    <property type="match status" value="1"/>
</dbReference>
<evidence type="ECO:0000313" key="2">
    <source>
        <dbReference type="EMBL" id="TBO32472.1"/>
    </source>
</evidence>
<dbReference type="Pfam" id="PF13464">
    <property type="entry name" value="RodZ_C"/>
    <property type="match status" value="1"/>
</dbReference>
<dbReference type="Proteomes" id="UP000292120">
    <property type="component" value="Unassembled WGS sequence"/>
</dbReference>
<dbReference type="CDD" id="cd00093">
    <property type="entry name" value="HTH_XRE"/>
    <property type="match status" value="1"/>
</dbReference>
<dbReference type="SMART" id="SM00530">
    <property type="entry name" value="HTH_XRE"/>
    <property type="match status" value="1"/>
</dbReference>
<reference evidence="2 3" key="1">
    <citation type="submission" date="2019-02" db="EMBL/GenBank/DDBJ databases">
        <title>Aquabacterium sp. strain KMB7.</title>
        <authorList>
            <person name="Chen W.-M."/>
        </authorList>
    </citation>
    <scope>NUCLEOTIDE SEQUENCE [LARGE SCALE GENOMIC DNA]</scope>
    <source>
        <strain evidence="2 3">KMB7</strain>
    </source>
</reference>
<evidence type="ECO:0000259" key="1">
    <source>
        <dbReference type="PROSITE" id="PS50943"/>
    </source>
</evidence>
<sequence>MSEMPDTSASGGALLRSAREQRGLSIESLAAMLKVSPAKLQALENGAHEALPDLAFARALAKTVCRQLGLDPEPVLASLPSAQPVNLAASDPKGVPFKATKARLNLDAHTGWNWQPLLQVRWLVPAGILAAAALLHFWPQGADWGTLGWPVPAASAPELAASVALPEALAERNALASEQAASGEGVPTLAQPSMPLASANASAAASALGLPAAQGPDAASGAQPGVAAVPAMAVPSAPLSPVVPMGAVAAVQGALVLSADEGSWVEVRQLAGGQKVLQRHLQPGETVSLDAPQALTVKIGNANGVRVQYRGQPIELAAFTRNNVARLELK</sequence>
<dbReference type="Gene3D" id="1.10.260.40">
    <property type="entry name" value="lambda repressor-like DNA-binding domains"/>
    <property type="match status" value="1"/>
</dbReference>
<dbReference type="PROSITE" id="PS50943">
    <property type="entry name" value="HTH_CROC1"/>
    <property type="match status" value="1"/>
</dbReference>
<evidence type="ECO:0000313" key="3">
    <source>
        <dbReference type="Proteomes" id="UP000292120"/>
    </source>
</evidence>
<accession>A0A4Q9H033</accession>
<dbReference type="GO" id="GO:0003677">
    <property type="term" value="F:DNA binding"/>
    <property type="evidence" value="ECO:0007669"/>
    <property type="project" value="InterPro"/>
</dbReference>
<protein>
    <submittedName>
        <fullName evidence="2">Helix-turn-helix domain-containing protein</fullName>
    </submittedName>
</protein>
<dbReference type="SUPFAM" id="SSF47413">
    <property type="entry name" value="lambda repressor-like DNA-binding domains"/>
    <property type="match status" value="1"/>
</dbReference>
<proteinExistence type="predicted"/>
<dbReference type="InterPro" id="IPR001387">
    <property type="entry name" value="Cro/C1-type_HTH"/>
</dbReference>
<feature type="domain" description="HTH cro/C1-type" evidence="1">
    <location>
        <begin position="15"/>
        <end position="62"/>
    </location>
</feature>
<comment type="caution">
    <text evidence="2">The sequence shown here is derived from an EMBL/GenBank/DDBJ whole genome shotgun (WGS) entry which is preliminary data.</text>
</comment>